<dbReference type="Pfam" id="PF10094">
    <property type="entry name" value="DUF2332"/>
    <property type="match status" value="1"/>
</dbReference>
<dbReference type="RefSeq" id="WP_302110774.1">
    <property type="nucleotide sequence ID" value="NZ_JAUKTR010000006.1"/>
</dbReference>
<comment type="caution">
    <text evidence="1">The sequence shown here is derived from an EMBL/GenBank/DDBJ whole genome shotgun (WGS) entry which is preliminary data.</text>
</comment>
<evidence type="ECO:0000313" key="1">
    <source>
        <dbReference type="EMBL" id="MDO1560342.1"/>
    </source>
</evidence>
<dbReference type="Proteomes" id="UP001169063">
    <property type="component" value="Unassembled WGS sequence"/>
</dbReference>
<dbReference type="InterPro" id="IPR011200">
    <property type="entry name" value="UCP012608"/>
</dbReference>
<dbReference type="PIRSF" id="PIRSF012608">
    <property type="entry name" value="UCP012608"/>
    <property type="match status" value="1"/>
</dbReference>
<organism evidence="1 2">
    <name type="scientific">Peiella sedimenti</name>
    <dbReference type="NCBI Taxonomy" id="3061083"/>
    <lineage>
        <taxon>Bacteria</taxon>
        <taxon>Pseudomonadati</taxon>
        <taxon>Pseudomonadota</taxon>
        <taxon>Alphaproteobacteria</taxon>
        <taxon>Caulobacterales</taxon>
        <taxon>Caulobacteraceae</taxon>
        <taxon>Peiella</taxon>
    </lineage>
</organism>
<keyword evidence="2" id="KW-1185">Reference proteome</keyword>
<proteinExistence type="predicted"/>
<reference evidence="1" key="1">
    <citation type="submission" date="2023-07" db="EMBL/GenBank/DDBJ databases">
        <title>Brevundimonas soil sp. nov., isolated from the soil of chemical plant.</title>
        <authorList>
            <person name="Wu N."/>
        </authorList>
    </citation>
    <scope>NUCLEOTIDE SEQUENCE</scope>
    <source>
        <strain evidence="1">XZ-24</strain>
    </source>
</reference>
<protein>
    <submittedName>
        <fullName evidence="1">DUF2332 family protein</fullName>
    </submittedName>
</protein>
<gene>
    <name evidence="1" type="ORF">Q0812_12980</name>
</gene>
<sequence length="354" mass="37860">MSEAQVRSAFADQARVCGSLGSPFTAQVCALVAERLGRSTAVGRRMLDWPGVPDAHADALPLRFCGALHALARAGIVDAVRAAWPPAPTPDDEMLWAAITAALEEQGEAVARWLDGPPQTNEVGRSGPLMAGLLVLAERFGLPFSLYELGSSAGLNLNLDRYAFDLGGVRAGDPASSVRLSPDWSGPPLAEAEVRVVARRGVDLSPLDPTDPATAERLLAYVWADQRERVERLEAALGVARAHPPEVERADGADWLERVLKVEPEPGLCRVVMHTIALQYFPPEGRARVAAHLEQVGAQATEAAPLAWLAYEAAAAPDAEGKRWAELTLTTWPGAGRRLLARGHPHGTFIAWAV</sequence>
<name>A0ABT8SP32_9CAUL</name>
<dbReference type="EMBL" id="JAUKTR010000006">
    <property type="protein sequence ID" value="MDO1560342.1"/>
    <property type="molecule type" value="Genomic_DNA"/>
</dbReference>
<accession>A0ABT8SP32</accession>
<evidence type="ECO:0000313" key="2">
    <source>
        <dbReference type="Proteomes" id="UP001169063"/>
    </source>
</evidence>